<proteinExistence type="predicted"/>
<evidence type="ECO:0000256" key="1">
    <source>
        <dbReference type="SAM" id="MobiDB-lite"/>
    </source>
</evidence>
<accession>A0A6N8CPE7</accession>
<evidence type="ECO:0000313" key="3">
    <source>
        <dbReference type="Proteomes" id="UP000440978"/>
    </source>
</evidence>
<dbReference type="AlphaFoldDB" id="A0A6N8CPE7"/>
<comment type="caution">
    <text evidence="2">The sequence shown here is derived from an EMBL/GenBank/DDBJ whole genome shotgun (WGS) entry which is preliminary data.</text>
</comment>
<sequence>MKSFTENEKNLSNMENGEKDKINRMRIEQMASAYNHQERVAHVDKTVVQFNAMFARLKASKNGEK</sequence>
<gene>
    <name evidence="2" type="ORF">GMB86_05480</name>
</gene>
<dbReference type="RefSeq" id="WP_155217574.1">
    <property type="nucleotide sequence ID" value="NZ_WNHB01000006.1"/>
</dbReference>
<dbReference type="OrthoDB" id="2972196at2"/>
<evidence type="ECO:0000313" key="2">
    <source>
        <dbReference type="EMBL" id="MTT31470.1"/>
    </source>
</evidence>
<keyword evidence="3" id="KW-1185">Reference proteome</keyword>
<name>A0A6N8CPE7_9BACI</name>
<feature type="region of interest" description="Disordered" evidence="1">
    <location>
        <begin position="1"/>
        <end position="22"/>
    </location>
</feature>
<protein>
    <submittedName>
        <fullName evidence="2">Uncharacterized protein</fullName>
    </submittedName>
</protein>
<dbReference type="Proteomes" id="UP000440978">
    <property type="component" value="Unassembled WGS sequence"/>
</dbReference>
<organism evidence="2 3">
    <name type="scientific">Terrilactibacillus tamarindi</name>
    <dbReference type="NCBI Taxonomy" id="2599694"/>
    <lineage>
        <taxon>Bacteria</taxon>
        <taxon>Bacillati</taxon>
        <taxon>Bacillota</taxon>
        <taxon>Bacilli</taxon>
        <taxon>Bacillales</taxon>
        <taxon>Bacillaceae</taxon>
        <taxon>Terrilactibacillus</taxon>
    </lineage>
</organism>
<dbReference type="EMBL" id="WNHB01000006">
    <property type="protein sequence ID" value="MTT31470.1"/>
    <property type="molecule type" value="Genomic_DNA"/>
</dbReference>
<reference evidence="2 3" key="1">
    <citation type="submission" date="2019-11" db="EMBL/GenBank/DDBJ databases">
        <title>Terrilactibacillus tamarindus sp. nov. BCM23-1 isolated from bark of Tamarindus indica.</title>
        <authorList>
            <person name="Kingkaew E."/>
            <person name="Tanasupawat S."/>
        </authorList>
    </citation>
    <scope>NUCLEOTIDE SEQUENCE [LARGE SCALE GENOMIC DNA]</scope>
    <source>
        <strain evidence="2 3">BCM23-1</strain>
    </source>
</reference>